<evidence type="ECO:0000256" key="2">
    <source>
        <dbReference type="ARBA" id="ARBA00023009"/>
    </source>
</evidence>
<accession>A0A0K0MX57</accession>
<keyword evidence="6" id="KW-1185">Reference proteome</keyword>
<dbReference type="Gene3D" id="3.40.140.120">
    <property type="match status" value="1"/>
</dbReference>
<dbReference type="Gene3D" id="1.20.1270.210">
    <property type="match status" value="1"/>
</dbReference>
<feature type="region of interest" description="Disordered" evidence="4">
    <location>
        <begin position="334"/>
        <end position="363"/>
    </location>
</feature>
<evidence type="ECO:0000313" key="6">
    <source>
        <dbReference type="Proteomes" id="UP000207679"/>
    </source>
</evidence>
<protein>
    <submittedName>
        <fullName evidence="5">Putative portal protein</fullName>
    </submittedName>
</protein>
<keyword evidence="3" id="KW-0231">Viral genome packaging</keyword>
<keyword evidence="2" id="KW-1171">Viral genome ejection through host cell envelope</keyword>
<dbReference type="Gene3D" id="3.30.1120.70">
    <property type="match status" value="1"/>
</dbReference>
<reference evidence="5 6" key="1">
    <citation type="journal article" date="2015" name="PLoS ONE">
        <title>Lysis to Kill: Evaluation of the Lytic Abilities, and Genomics of Nine Bacteriophages Infective for Gordonia spp. and Their Potential Use in Activated Sludge Foam Biocontrol.</title>
        <authorList>
            <person name="Dyson Z.A."/>
            <person name="Tucci J."/>
            <person name="Seviour R.J."/>
            <person name="Petrovski S."/>
        </authorList>
    </citation>
    <scope>NUCLEOTIDE SEQUENCE [LARGE SCALE GENOMIC DNA]</scope>
</reference>
<evidence type="ECO:0000256" key="3">
    <source>
        <dbReference type="ARBA" id="ARBA00023219"/>
    </source>
</evidence>
<organism evidence="5 6">
    <name type="scientific">Gordonia phage GMA5</name>
    <dbReference type="NCBI Taxonomy" id="1647472"/>
    <lineage>
        <taxon>Viruses</taxon>
        <taxon>Duplodnaviria</taxon>
        <taxon>Heunggongvirae</taxon>
        <taxon>Uroviricota</taxon>
        <taxon>Caudoviricetes</taxon>
        <taxon>Grutrevirus</taxon>
        <taxon>Grutrevirus GMA5</taxon>
    </lineage>
</organism>
<keyword evidence="2" id="KW-1160">Virus entry into host cell</keyword>
<dbReference type="EMBL" id="KR053198">
    <property type="protein sequence ID" value="AKI28618.1"/>
    <property type="molecule type" value="Genomic_DNA"/>
</dbReference>
<proteinExistence type="predicted"/>
<dbReference type="Pfam" id="PF04860">
    <property type="entry name" value="Phage_portal"/>
    <property type="match status" value="1"/>
</dbReference>
<dbReference type="Proteomes" id="UP000207679">
    <property type="component" value="Segment"/>
</dbReference>
<evidence type="ECO:0000313" key="5">
    <source>
        <dbReference type="EMBL" id="AKI28618.1"/>
    </source>
</evidence>
<dbReference type="OrthoDB" id="8622at10239"/>
<sequence>MTFLDRVRAALAAPAAAQGQVRFLSPYDDTNHLWPIVAGDWVRPASSVTRAQAMSVPAVKRARGIICTTTARTPLRAYRGSTALDPQPLWIDRTDGPVSPYHRMVWTIDDLMFYGWSLWACARTKSGVVIAADRVPFDRWKIDDKGVVVYIDENGTETPADPRSVILIPGSDEGLLASSAGAIRHAADLLASASKASENPSAYIELHQTNDLPITEEQARGMIAKWAAARRGENGGVAFTSHGVEVREHGSYSEHLLVEGRNAAALDVARAVHLPGSALDATVEKSSLNYETTEGKTADLIDFGLSSYMSAITARLGMDDVVPRGTSVRFVLDAETGPDATAGTPDDGGASTPPAPTETGVSQ</sequence>
<keyword evidence="2" id="KW-1162">Viral penetration into host cytoplasm</keyword>
<dbReference type="RefSeq" id="YP_009273601.1">
    <property type="nucleotide sequence ID" value="NC_030907.1"/>
</dbReference>
<dbReference type="GeneID" id="28800017"/>
<evidence type="ECO:0000256" key="4">
    <source>
        <dbReference type="SAM" id="MobiDB-lite"/>
    </source>
</evidence>
<gene>
    <name evidence="5" type="ORF">GMA5_4</name>
</gene>
<keyword evidence="1" id="KW-1188">Viral release from host cell</keyword>
<dbReference type="KEGG" id="vg:28800017"/>
<keyword evidence="1" id="KW-0118">Viral capsid assembly</keyword>
<dbReference type="InterPro" id="IPR006944">
    <property type="entry name" value="Phage/GTA_portal"/>
</dbReference>
<name>A0A0K0MX57_9CAUD</name>
<evidence type="ECO:0000256" key="1">
    <source>
        <dbReference type="ARBA" id="ARBA00022950"/>
    </source>
</evidence>